<evidence type="ECO:0000313" key="2">
    <source>
        <dbReference type="Proteomes" id="UP001234202"/>
    </source>
</evidence>
<comment type="caution">
    <text evidence="1">The sequence shown here is derived from an EMBL/GenBank/DDBJ whole genome shotgun (WGS) entry which is preliminary data.</text>
</comment>
<gene>
    <name evidence="1" type="ORF">QFC24_005070</name>
</gene>
<protein>
    <submittedName>
        <fullName evidence="1">Uncharacterized protein</fullName>
    </submittedName>
</protein>
<name>A0ACC2XAN5_9TREE</name>
<proteinExistence type="predicted"/>
<organism evidence="1 2">
    <name type="scientific">Naganishia onofrii</name>
    <dbReference type="NCBI Taxonomy" id="1851511"/>
    <lineage>
        <taxon>Eukaryota</taxon>
        <taxon>Fungi</taxon>
        <taxon>Dikarya</taxon>
        <taxon>Basidiomycota</taxon>
        <taxon>Agaricomycotina</taxon>
        <taxon>Tremellomycetes</taxon>
        <taxon>Filobasidiales</taxon>
        <taxon>Filobasidiaceae</taxon>
        <taxon>Naganishia</taxon>
    </lineage>
</organism>
<dbReference type="Proteomes" id="UP001234202">
    <property type="component" value="Unassembled WGS sequence"/>
</dbReference>
<reference evidence="1" key="1">
    <citation type="submission" date="2023-04" db="EMBL/GenBank/DDBJ databases">
        <title>Draft Genome sequencing of Naganishia species isolated from polar environments using Oxford Nanopore Technology.</title>
        <authorList>
            <person name="Leo P."/>
            <person name="Venkateswaran K."/>
        </authorList>
    </citation>
    <scope>NUCLEOTIDE SEQUENCE</scope>
    <source>
        <strain evidence="1">DBVPG 5303</strain>
    </source>
</reference>
<sequence length="703" mass="73833">MGRKKIVIKRLAEDRNRNVTFLKRKAGLMKKAWELSVLCGAEVSVIVFNSAGKLFEFSSASSVEVAIDRYHSYAGPVERRKPEEFIAQQAAGGADNSDDDEDVPPVPSGSGGAAGGGGGVNNGGAPITASGNMSLRGRDEWKEATVPSYAHLQAGTDDDRVDGEMHHRGSAIEGGSTGGIMGPVDPRLTDRQPFSGGYQSSFNHPHHHRHHQAQAEQQQDHSSFRLSRESEEIMEQQRRAEQYRFLQMQAQMNGGGGGGIPSGSSYGGGGNDAAGLSAPSWMGIGRNRQRSDFDGGLDVVGRGAGGGEQLTSWAAMRSGNVSGGGARTPSIASNTAFPPSGPGGNQPSLNSLYSQRLDAHSAQGTTSPTRASMVSHGPPGGAGGAGGSESMSRGGVSPASRHGLPAENISAGEFAGGGGNTAGGLDFYTSYHLPPAHGVNTDGTLDWQRTAAAAQLQAALQAQQAQLAYLRQQKAQQVQWQDLVAASGMDHAVHQLHSRLTTNNNQQQQHGQDYNSGGVDARGSVGLDYAGRYTPRGEQNTAPLSAGFTWPGAGTGNGANETTQAGTQSAAGGGGSWYNTLQESSSSTTRTSDVRLPHPVSEDAGRGPSVDDPGRATLSSDRQQQHQHGKVVTREYDGQSLSYAIESEERSPGDEQEDATSLHLQQHPDGRKRQTMEDGENGDTLLLDEHEGDARKRTRVASS</sequence>
<dbReference type="EMBL" id="JASBWV010000019">
    <property type="protein sequence ID" value="KAJ9121089.1"/>
    <property type="molecule type" value="Genomic_DNA"/>
</dbReference>
<accession>A0ACC2XAN5</accession>
<keyword evidence="2" id="KW-1185">Reference proteome</keyword>
<evidence type="ECO:0000313" key="1">
    <source>
        <dbReference type="EMBL" id="KAJ9121089.1"/>
    </source>
</evidence>